<dbReference type="EMBL" id="VTHL01000014">
    <property type="protein sequence ID" value="TYZ08117.1"/>
    <property type="molecule type" value="Genomic_DNA"/>
</dbReference>
<gene>
    <name evidence="2" type="ORF">FY528_13830</name>
</gene>
<feature type="transmembrane region" description="Helical" evidence="1">
    <location>
        <begin position="54"/>
        <end position="73"/>
    </location>
</feature>
<keyword evidence="3" id="KW-1185">Reference proteome</keyword>
<proteinExistence type="predicted"/>
<evidence type="ECO:0000313" key="3">
    <source>
        <dbReference type="Proteomes" id="UP000322791"/>
    </source>
</evidence>
<evidence type="ECO:0000313" key="2">
    <source>
        <dbReference type="EMBL" id="TYZ08117.1"/>
    </source>
</evidence>
<keyword evidence="1" id="KW-0812">Transmembrane</keyword>
<dbReference type="AlphaFoldDB" id="A0A5D6UYS8"/>
<protein>
    <submittedName>
        <fullName evidence="2">Uncharacterized protein</fullName>
    </submittedName>
</protein>
<dbReference type="Proteomes" id="UP000322791">
    <property type="component" value="Unassembled WGS sequence"/>
</dbReference>
<dbReference type="RefSeq" id="WP_149071611.1">
    <property type="nucleotide sequence ID" value="NZ_VTHL01000014.1"/>
</dbReference>
<keyword evidence="1" id="KW-0472">Membrane</keyword>
<keyword evidence="1" id="KW-1133">Transmembrane helix</keyword>
<comment type="caution">
    <text evidence="2">The sequence shown here is derived from an EMBL/GenBank/DDBJ whole genome shotgun (WGS) entry which is preliminary data.</text>
</comment>
<reference evidence="2 3" key="1">
    <citation type="submission" date="2019-08" db="EMBL/GenBank/DDBJ databases">
        <authorList>
            <person name="Seo M.-J."/>
        </authorList>
    </citation>
    <scope>NUCLEOTIDE SEQUENCE [LARGE SCALE GENOMIC DNA]</scope>
    <source>
        <strain evidence="2 3">KIGAM108</strain>
    </source>
</reference>
<feature type="transmembrane region" description="Helical" evidence="1">
    <location>
        <begin position="79"/>
        <end position="96"/>
    </location>
</feature>
<accession>A0A5D6UYS8</accession>
<evidence type="ECO:0000256" key="1">
    <source>
        <dbReference type="SAM" id="Phobius"/>
    </source>
</evidence>
<sequence>MSEPEITATPLPDRAPELHSPDGRLTLSHDRVRVHSQTFLLLELERAELQPVRWLLWYLLGGFVFTLVALGYLQFWLRTMPAVLGLVLGAVLFIIGQRGTNRLRLYRLAREAAYFSLPGAAESWHPIIAELNRRIQARHDEAAQAAAEAWAAEEAARLAALPPSPPEGE</sequence>
<name>A0A5D6UYS8_9BACT</name>
<organism evidence="2 3">
    <name type="scientific">Hymenobacter lutimineralis</name>
    <dbReference type="NCBI Taxonomy" id="2606448"/>
    <lineage>
        <taxon>Bacteria</taxon>
        <taxon>Pseudomonadati</taxon>
        <taxon>Bacteroidota</taxon>
        <taxon>Cytophagia</taxon>
        <taxon>Cytophagales</taxon>
        <taxon>Hymenobacteraceae</taxon>
        <taxon>Hymenobacter</taxon>
    </lineage>
</organism>